<dbReference type="AlphaFoldDB" id="A0A518DYX7"/>
<dbReference type="KEGG" id="lcre:Pla8534_48780"/>
<organism evidence="1 2">
    <name type="scientific">Lignipirellula cremea</name>
    <dbReference type="NCBI Taxonomy" id="2528010"/>
    <lineage>
        <taxon>Bacteria</taxon>
        <taxon>Pseudomonadati</taxon>
        <taxon>Planctomycetota</taxon>
        <taxon>Planctomycetia</taxon>
        <taxon>Pirellulales</taxon>
        <taxon>Pirellulaceae</taxon>
        <taxon>Lignipirellula</taxon>
    </lineage>
</organism>
<accession>A0A518DYX7</accession>
<gene>
    <name evidence="1" type="primary">ftsH_4</name>
    <name evidence="1" type="ORF">Pla8534_48780</name>
</gene>
<dbReference type="EMBL" id="CP036433">
    <property type="protein sequence ID" value="QDU97052.1"/>
    <property type="molecule type" value="Genomic_DNA"/>
</dbReference>
<keyword evidence="1" id="KW-0482">Metalloprotease</keyword>
<dbReference type="GO" id="GO:0005524">
    <property type="term" value="F:ATP binding"/>
    <property type="evidence" value="ECO:0007669"/>
    <property type="project" value="InterPro"/>
</dbReference>
<evidence type="ECO:0000313" key="1">
    <source>
        <dbReference type="EMBL" id="QDU97052.1"/>
    </source>
</evidence>
<sequence length="161" mass="18081">MDETEISAYHEAGHAFMAIFVGAQVGMVTIEPDRDDGPQRHAEIRVEWPPGTFSRRQHQEKMILVSLAGPAAEMLYSGDPFHPGLVPEWAADWRSAWEAAAPLIADEKKRLALLEQTSIKVYRLLDQEPNWSALAAIADSLLAHETLEGEEVLEIVQQWLR</sequence>
<keyword evidence="1" id="KW-0378">Hydrolase</keyword>
<protein>
    <submittedName>
        <fullName evidence="1">ATP-dependent zinc metalloprotease FtsH</fullName>
    </submittedName>
</protein>
<keyword evidence="1" id="KW-0645">Protease</keyword>
<dbReference type="Gene3D" id="1.20.58.760">
    <property type="entry name" value="Peptidase M41"/>
    <property type="match status" value="1"/>
</dbReference>
<proteinExistence type="predicted"/>
<keyword evidence="2" id="KW-1185">Reference proteome</keyword>
<reference evidence="1 2" key="1">
    <citation type="submission" date="2019-02" db="EMBL/GenBank/DDBJ databases">
        <title>Deep-cultivation of Planctomycetes and their phenomic and genomic characterization uncovers novel biology.</title>
        <authorList>
            <person name="Wiegand S."/>
            <person name="Jogler M."/>
            <person name="Boedeker C."/>
            <person name="Pinto D."/>
            <person name="Vollmers J."/>
            <person name="Rivas-Marin E."/>
            <person name="Kohn T."/>
            <person name="Peeters S.H."/>
            <person name="Heuer A."/>
            <person name="Rast P."/>
            <person name="Oberbeckmann S."/>
            <person name="Bunk B."/>
            <person name="Jeske O."/>
            <person name="Meyerdierks A."/>
            <person name="Storesund J.E."/>
            <person name="Kallscheuer N."/>
            <person name="Luecker S."/>
            <person name="Lage O.M."/>
            <person name="Pohl T."/>
            <person name="Merkel B.J."/>
            <person name="Hornburger P."/>
            <person name="Mueller R.-W."/>
            <person name="Bruemmer F."/>
            <person name="Labrenz M."/>
            <person name="Spormann A.M."/>
            <person name="Op den Camp H."/>
            <person name="Overmann J."/>
            <person name="Amann R."/>
            <person name="Jetten M.S.M."/>
            <person name="Mascher T."/>
            <person name="Medema M.H."/>
            <person name="Devos D.P."/>
            <person name="Kaster A.-K."/>
            <person name="Ovreas L."/>
            <person name="Rohde M."/>
            <person name="Galperin M.Y."/>
            <person name="Jogler C."/>
        </authorList>
    </citation>
    <scope>NUCLEOTIDE SEQUENCE [LARGE SCALE GENOMIC DNA]</scope>
    <source>
        <strain evidence="1 2">Pla85_3_4</strain>
    </source>
</reference>
<dbReference type="RefSeq" id="WP_231756388.1">
    <property type="nucleotide sequence ID" value="NZ_CP036433.1"/>
</dbReference>
<dbReference type="SUPFAM" id="SSF140990">
    <property type="entry name" value="FtsH protease domain-like"/>
    <property type="match status" value="1"/>
</dbReference>
<evidence type="ECO:0000313" key="2">
    <source>
        <dbReference type="Proteomes" id="UP000317648"/>
    </source>
</evidence>
<dbReference type="GO" id="GO:0004176">
    <property type="term" value="F:ATP-dependent peptidase activity"/>
    <property type="evidence" value="ECO:0007669"/>
    <property type="project" value="InterPro"/>
</dbReference>
<dbReference type="GO" id="GO:0006508">
    <property type="term" value="P:proteolysis"/>
    <property type="evidence" value="ECO:0007669"/>
    <property type="project" value="UniProtKB-KW"/>
</dbReference>
<dbReference type="Proteomes" id="UP000317648">
    <property type="component" value="Chromosome"/>
</dbReference>
<dbReference type="InterPro" id="IPR037219">
    <property type="entry name" value="Peptidase_M41-like"/>
</dbReference>
<name>A0A518DYX7_9BACT</name>
<dbReference type="GO" id="GO:0004222">
    <property type="term" value="F:metalloendopeptidase activity"/>
    <property type="evidence" value="ECO:0007669"/>
    <property type="project" value="InterPro"/>
</dbReference>